<dbReference type="EMBL" id="CAJNOR010013580">
    <property type="protein sequence ID" value="CAF1674073.1"/>
    <property type="molecule type" value="Genomic_DNA"/>
</dbReference>
<protein>
    <submittedName>
        <fullName evidence="1">Uncharacterized protein</fullName>
    </submittedName>
</protein>
<gene>
    <name evidence="1" type="ORF">EDS130_LOCUS44679</name>
    <name evidence="2" type="ORF">XAT740_LOCUS59243</name>
</gene>
<reference evidence="1" key="1">
    <citation type="submission" date="2021-02" db="EMBL/GenBank/DDBJ databases">
        <authorList>
            <person name="Nowell W R."/>
        </authorList>
    </citation>
    <scope>NUCLEOTIDE SEQUENCE</scope>
</reference>
<dbReference type="EMBL" id="CAJNOJ010000901">
    <property type="protein sequence ID" value="CAF1532411.1"/>
    <property type="molecule type" value="Genomic_DNA"/>
</dbReference>
<organism evidence="1 4">
    <name type="scientific">Adineta ricciae</name>
    <name type="common">Rotifer</name>
    <dbReference type="NCBI Taxonomy" id="249248"/>
    <lineage>
        <taxon>Eukaryota</taxon>
        <taxon>Metazoa</taxon>
        <taxon>Spiralia</taxon>
        <taxon>Gnathifera</taxon>
        <taxon>Rotifera</taxon>
        <taxon>Eurotatoria</taxon>
        <taxon>Bdelloidea</taxon>
        <taxon>Adinetida</taxon>
        <taxon>Adinetidae</taxon>
        <taxon>Adineta</taxon>
    </lineage>
</organism>
<evidence type="ECO:0000313" key="2">
    <source>
        <dbReference type="EMBL" id="CAF1674073.1"/>
    </source>
</evidence>
<accession>A0A815VMY0</accession>
<name>A0A815VMY0_ADIRI</name>
<keyword evidence="3" id="KW-1185">Reference proteome</keyword>
<dbReference type="AlphaFoldDB" id="A0A815VMY0"/>
<dbReference type="Proteomes" id="UP000663852">
    <property type="component" value="Unassembled WGS sequence"/>
</dbReference>
<proteinExistence type="predicted"/>
<evidence type="ECO:0000313" key="3">
    <source>
        <dbReference type="Proteomes" id="UP000663828"/>
    </source>
</evidence>
<comment type="caution">
    <text evidence="1">The sequence shown here is derived from an EMBL/GenBank/DDBJ whole genome shotgun (WGS) entry which is preliminary data.</text>
</comment>
<dbReference type="Proteomes" id="UP000663828">
    <property type="component" value="Unassembled WGS sequence"/>
</dbReference>
<evidence type="ECO:0000313" key="1">
    <source>
        <dbReference type="EMBL" id="CAF1532411.1"/>
    </source>
</evidence>
<sequence length="108" mass="12376">MKERIKVRGIFTQSEAICKTLKIIMFPFNANLIPLSIVAITSTTNLGELDPSFMHSQLLKEILLDISHGDETKQAFVDFCRIQYCGDSKQEEAIDLFEEYYSHPIPIH</sequence>
<evidence type="ECO:0000313" key="4">
    <source>
        <dbReference type="Proteomes" id="UP000663852"/>
    </source>
</evidence>
<dbReference type="OrthoDB" id="10058761at2759"/>